<dbReference type="AlphaFoldDB" id="A0A2P2QNL9"/>
<accession>A0A2P2QNL9</accession>
<evidence type="ECO:0000313" key="1">
    <source>
        <dbReference type="EMBL" id="MBX68537.1"/>
    </source>
</evidence>
<name>A0A2P2QNL9_RHIMU</name>
<protein>
    <submittedName>
        <fullName evidence="1">Uncharacterized protein</fullName>
    </submittedName>
</protein>
<sequence>MVEDCAIVHRPNGREYLKDGSFRGGEKRPVLFPG</sequence>
<dbReference type="EMBL" id="GGEC01088053">
    <property type="protein sequence ID" value="MBX68537.1"/>
    <property type="molecule type" value="Transcribed_RNA"/>
</dbReference>
<organism evidence="1">
    <name type="scientific">Rhizophora mucronata</name>
    <name type="common">Asiatic mangrove</name>
    <dbReference type="NCBI Taxonomy" id="61149"/>
    <lineage>
        <taxon>Eukaryota</taxon>
        <taxon>Viridiplantae</taxon>
        <taxon>Streptophyta</taxon>
        <taxon>Embryophyta</taxon>
        <taxon>Tracheophyta</taxon>
        <taxon>Spermatophyta</taxon>
        <taxon>Magnoliopsida</taxon>
        <taxon>eudicotyledons</taxon>
        <taxon>Gunneridae</taxon>
        <taxon>Pentapetalae</taxon>
        <taxon>rosids</taxon>
        <taxon>fabids</taxon>
        <taxon>Malpighiales</taxon>
        <taxon>Rhizophoraceae</taxon>
        <taxon>Rhizophora</taxon>
    </lineage>
</organism>
<proteinExistence type="predicted"/>
<reference evidence="1" key="1">
    <citation type="submission" date="2018-02" db="EMBL/GenBank/DDBJ databases">
        <title>Rhizophora mucronata_Transcriptome.</title>
        <authorList>
            <person name="Meera S.P."/>
            <person name="Sreeshan A."/>
            <person name="Augustine A."/>
        </authorList>
    </citation>
    <scope>NUCLEOTIDE SEQUENCE</scope>
    <source>
        <tissue evidence="1">Leaf</tissue>
    </source>
</reference>